<comment type="similarity">
    <text evidence="1">Belongs to the ROK (NagC/XylR) family.</text>
</comment>
<dbReference type="Gene3D" id="3.30.420.40">
    <property type="match status" value="2"/>
</dbReference>
<evidence type="ECO:0000256" key="1">
    <source>
        <dbReference type="ARBA" id="ARBA00006479"/>
    </source>
</evidence>
<reference evidence="2 3" key="1">
    <citation type="submission" date="2020-08" db="EMBL/GenBank/DDBJ databases">
        <title>A Genomic Blueprint of the Chicken Gut Microbiome.</title>
        <authorList>
            <person name="Gilroy R."/>
            <person name="Ravi A."/>
            <person name="Getino M."/>
            <person name="Pursley I."/>
            <person name="Horton D.L."/>
            <person name="Alikhan N.-F."/>
            <person name="Baker D."/>
            <person name="Gharbi K."/>
            <person name="Hall N."/>
            <person name="Watson M."/>
            <person name="Adriaenssens E.M."/>
            <person name="Foster-Nyarko E."/>
            <person name="Jarju S."/>
            <person name="Secka A."/>
            <person name="Antonio M."/>
            <person name="Oren A."/>
            <person name="Chaudhuri R."/>
            <person name="La Ragione R.M."/>
            <person name="Hildebrand F."/>
            <person name="Pallen M.J."/>
        </authorList>
    </citation>
    <scope>NUCLEOTIDE SEQUENCE [LARGE SCALE GENOMIC DNA]</scope>
    <source>
        <strain evidence="2 3">Sa2BVA9</strain>
    </source>
</reference>
<dbReference type="SUPFAM" id="SSF53067">
    <property type="entry name" value="Actin-like ATPase domain"/>
    <property type="match status" value="1"/>
</dbReference>
<evidence type="ECO:0000313" key="2">
    <source>
        <dbReference type="EMBL" id="MBD7967893.1"/>
    </source>
</evidence>
<dbReference type="EMBL" id="JACSQL010000002">
    <property type="protein sequence ID" value="MBD7967893.1"/>
    <property type="molecule type" value="Genomic_DNA"/>
</dbReference>
<dbReference type="Proteomes" id="UP000608071">
    <property type="component" value="Unassembled WGS sequence"/>
</dbReference>
<protein>
    <submittedName>
        <fullName evidence="2">ROK family protein</fullName>
    </submittedName>
</protein>
<dbReference type="PANTHER" id="PTHR18964:SF149">
    <property type="entry name" value="BIFUNCTIONAL UDP-N-ACETYLGLUCOSAMINE 2-EPIMERASE_N-ACETYLMANNOSAMINE KINASE"/>
    <property type="match status" value="1"/>
</dbReference>
<dbReference type="InterPro" id="IPR000600">
    <property type="entry name" value="ROK"/>
</dbReference>
<dbReference type="Pfam" id="PF00480">
    <property type="entry name" value="ROK"/>
    <property type="match status" value="1"/>
</dbReference>
<dbReference type="RefSeq" id="WP_191799113.1">
    <property type="nucleotide sequence ID" value="NZ_JACSQL010000002.1"/>
</dbReference>
<dbReference type="InterPro" id="IPR043129">
    <property type="entry name" value="ATPase_NBD"/>
</dbReference>
<proteinExistence type="inferred from homology"/>
<dbReference type="CDD" id="cd24068">
    <property type="entry name" value="ASKHA_NBD_ROK_FnNanK-like"/>
    <property type="match status" value="1"/>
</dbReference>
<sequence>MQQAVIGIDIGGTNIKAGVVTLKGELIVDRTLPTYSENGKEALLNKIEEIATNCLEEASYSNLHILALGIGTAGFINLQGEIGSATANLPDWKGTPLRAEIEKRIGISVYVDNDVNMLALGELWQGAGKDLDHFLCVSLGTGIGGCLILNGLPYRGRSGFAGAYGHQVIQMKGVPCTCGSAGCWEQYASVTALKRQAAEAGGKAWAEHPRLIFDEVRTGNKKAQDLILQYTEYIAVGLSNLIHHFNPPAVIVGGAVTEQGDILFEPIRTFVRKFTMDGFANHPDVPILPARLGNRAGIMGAAKLAIARSEA</sequence>
<gene>
    <name evidence="2" type="ORF">H9647_07450</name>
</gene>
<evidence type="ECO:0000313" key="3">
    <source>
        <dbReference type="Proteomes" id="UP000608071"/>
    </source>
</evidence>
<comment type="caution">
    <text evidence="2">The sequence shown here is derived from an EMBL/GenBank/DDBJ whole genome shotgun (WGS) entry which is preliminary data.</text>
</comment>
<name>A0ABR8SWN3_9BACL</name>
<organism evidence="2 3">
    <name type="scientific">Paenibacillus gallinarum</name>
    <dbReference type="NCBI Taxonomy" id="2762232"/>
    <lineage>
        <taxon>Bacteria</taxon>
        <taxon>Bacillati</taxon>
        <taxon>Bacillota</taxon>
        <taxon>Bacilli</taxon>
        <taxon>Bacillales</taxon>
        <taxon>Paenibacillaceae</taxon>
        <taxon>Paenibacillus</taxon>
    </lineage>
</organism>
<accession>A0ABR8SWN3</accession>
<dbReference type="PANTHER" id="PTHR18964">
    <property type="entry name" value="ROK (REPRESSOR, ORF, KINASE) FAMILY"/>
    <property type="match status" value="1"/>
</dbReference>
<keyword evidence="3" id="KW-1185">Reference proteome</keyword>